<evidence type="ECO:0000313" key="1">
    <source>
        <dbReference type="EMBL" id="GEU87121.1"/>
    </source>
</evidence>
<accession>A0A6L2NLG5</accession>
<name>A0A6L2NLG5_TANCI</name>
<dbReference type="EMBL" id="BKCJ010009471">
    <property type="protein sequence ID" value="GEU87121.1"/>
    <property type="molecule type" value="Genomic_DNA"/>
</dbReference>
<gene>
    <name evidence="1" type="ORF">Tci_059099</name>
</gene>
<sequence length="156" mass="17448">MMSPLKIGRESFLSSGSSRVLNLETTKTTQANEILSLKRRVKRLEKKKKSRTHGLKRLYKVGLSYRVESSAKEQSLDEEDASKQRRNIADIDADAKTILVNETAEDHGRINDEEMFDTYVLNDEEVIVEDINAASITTTLTAATTTVVSIDDITLA</sequence>
<comment type="caution">
    <text evidence="1">The sequence shown here is derived from an EMBL/GenBank/DDBJ whole genome shotgun (WGS) entry which is preliminary data.</text>
</comment>
<reference evidence="1" key="1">
    <citation type="journal article" date="2019" name="Sci. Rep.">
        <title>Draft genome of Tanacetum cinerariifolium, the natural source of mosquito coil.</title>
        <authorList>
            <person name="Yamashiro T."/>
            <person name="Shiraishi A."/>
            <person name="Satake H."/>
            <person name="Nakayama K."/>
        </authorList>
    </citation>
    <scope>NUCLEOTIDE SEQUENCE</scope>
</reference>
<organism evidence="1">
    <name type="scientific">Tanacetum cinerariifolium</name>
    <name type="common">Dalmatian daisy</name>
    <name type="synonym">Chrysanthemum cinerariifolium</name>
    <dbReference type="NCBI Taxonomy" id="118510"/>
    <lineage>
        <taxon>Eukaryota</taxon>
        <taxon>Viridiplantae</taxon>
        <taxon>Streptophyta</taxon>
        <taxon>Embryophyta</taxon>
        <taxon>Tracheophyta</taxon>
        <taxon>Spermatophyta</taxon>
        <taxon>Magnoliopsida</taxon>
        <taxon>eudicotyledons</taxon>
        <taxon>Gunneridae</taxon>
        <taxon>Pentapetalae</taxon>
        <taxon>asterids</taxon>
        <taxon>campanulids</taxon>
        <taxon>Asterales</taxon>
        <taxon>Asteraceae</taxon>
        <taxon>Asteroideae</taxon>
        <taxon>Anthemideae</taxon>
        <taxon>Anthemidinae</taxon>
        <taxon>Tanacetum</taxon>
    </lineage>
</organism>
<proteinExistence type="predicted"/>
<protein>
    <submittedName>
        <fullName evidence="1">Uncharacterized protein</fullName>
    </submittedName>
</protein>
<dbReference type="AlphaFoldDB" id="A0A6L2NLG5"/>